<keyword evidence="11 15" id="KW-0067">ATP-binding</keyword>
<dbReference type="SMART" id="SM00220">
    <property type="entry name" value="S_TKc"/>
    <property type="match status" value="1"/>
</dbReference>
<evidence type="ECO:0000256" key="12">
    <source>
        <dbReference type="ARBA" id="ARBA00022989"/>
    </source>
</evidence>
<keyword evidence="2" id="KW-0723">Serine/threonine-protein kinase</keyword>
<keyword evidence="5" id="KW-0808">Transferase</keyword>
<gene>
    <name evidence="18" type="ORF">Csa_7G452210</name>
</gene>
<sequence length="776" mass="86526">MRAGFLYGNYDGLSKLPTFDLYFGDSLWTTVKFTEESIEITTDIIHVTSNNQVQICLVNTNNGTPFISSLEFRPLPSETYVSSSSLLYHSRLDMGTTTNNSYRFPDDVYDRFWVPFNFGQWTSISTTLEIKSDDNDNFQLGSGVMGTAAVQINKNESLRFQWESEDETTQYHIYMHFAEVENLQPNQTRGFNITYNGQYMYGPFSPRYLITSTIYTTKPIPIQNQPTKTHQFSIVPVENSTLPPILNAMESYIVIDLSQLASNQGDVDAIKNIKSTYGIIKDWEGDPCVPRAYPWEGIDCSNETAPRIWSLNLSSSGLGGEISSYIMNLEMIQTLDLSNNNLTGNIPTFLSTLKKLKVLKLDNNKLTGTVPSELITKSVDGSLLLSVQGNQNLDACQSDSCAKKKSGKNNVVIPIVASIGGLVAIAAIATSIFWIIKLKKKPQNGLGVLLESKKRQFTYSEVLKMTNNFERVLGKGGFGMVYYGLINNVQVAVKLLSQASGQGYQQFQAEVTLLLRAHHKNLTSLVGYLNEGNHIGLIYEFMANGNLAEHLSEKSSHVLSWQDRLRIALDAAQGLEYLHDGCKPPIIHRDVKTTNILLTENFQAKLADFGLSKSFQTEGNNTHMSTIVAGTIGYLDPEYYKSNRLTEKSDVFSFGVVLLEIVSCKPVRPLTESEAHIIKWVNSMAARGDINGIIDRRLDSNYEVNSVWKAVEIAITCVSENPGRRPSMNQVVAELKNCLAIELERIRENQALNSTDSSMNTMSIVLDYTASHPSAR</sequence>
<dbReference type="PROSITE" id="PS00107">
    <property type="entry name" value="PROTEIN_KINASE_ATP"/>
    <property type="match status" value="1"/>
</dbReference>
<dbReference type="OMA" id="NNTINPH"/>
<feature type="binding site" evidence="15">
    <location>
        <position position="494"/>
    </location>
    <ligand>
        <name>ATP</name>
        <dbReference type="ChEBI" id="CHEBI:30616"/>
    </ligand>
</feature>
<dbReference type="GO" id="GO:0016020">
    <property type="term" value="C:membrane"/>
    <property type="evidence" value="ECO:0007669"/>
    <property type="project" value="UniProtKB-SubCell"/>
</dbReference>
<keyword evidence="14" id="KW-0675">Receptor</keyword>
<dbReference type="CDD" id="cd14066">
    <property type="entry name" value="STKc_IRAK"/>
    <property type="match status" value="1"/>
</dbReference>
<keyword evidence="4" id="KW-0433">Leucine-rich repeat</keyword>
<evidence type="ECO:0000256" key="1">
    <source>
        <dbReference type="ARBA" id="ARBA00004167"/>
    </source>
</evidence>
<dbReference type="InterPro" id="IPR008271">
    <property type="entry name" value="Ser/Thr_kinase_AS"/>
</dbReference>
<dbReference type="InterPro" id="IPR024788">
    <property type="entry name" value="Malectin-like_Carb-bd_dom"/>
</dbReference>
<dbReference type="SUPFAM" id="SSF52058">
    <property type="entry name" value="L domain-like"/>
    <property type="match status" value="1"/>
</dbReference>
<dbReference type="PANTHER" id="PTHR45631:SF202">
    <property type="entry name" value="SENESCENCE-INDUCED RECEPTOR-LIKE SERINE_THREONINE-PROTEIN KINASE"/>
    <property type="match status" value="1"/>
</dbReference>
<dbReference type="InterPro" id="IPR001245">
    <property type="entry name" value="Ser-Thr/Tyr_kinase_cat_dom"/>
</dbReference>
<keyword evidence="12 16" id="KW-1133">Transmembrane helix</keyword>
<keyword evidence="8" id="KW-0677">Repeat</keyword>
<evidence type="ECO:0000256" key="10">
    <source>
        <dbReference type="ARBA" id="ARBA00022777"/>
    </source>
</evidence>
<dbReference type="InterPro" id="IPR017441">
    <property type="entry name" value="Protein_kinase_ATP_BS"/>
</dbReference>
<keyword evidence="9 15" id="KW-0547">Nucleotide-binding</keyword>
<dbReference type="AlphaFoldDB" id="A0A0A0KCS6"/>
<dbReference type="Pfam" id="PF12819">
    <property type="entry name" value="Malectin_like"/>
    <property type="match status" value="1"/>
</dbReference>
<keyword evidence="10" id="KW-0418">Kinase</keyword>
<dbReference type="InterPro" id="IPR000719">
    <property type="entry name" value="Prot_kinase_dom"/>
</dbReference>
<evidence type="ECO:0000256" key="4">
    <source>
        <dbReference type="ARBA" id="ARBA00022614"/>
    </source>
</evidence>
<keyword evidence="13 16" id="KW-0472">Membrane</keyword>
<dbReference type="Gene3D" id="3.30.200.20">
    <property type="entry name" value="Phosphorylase Kinase, domain 1"/>
    <property type="match status" value="1"/>
</dbReference>
<reference evidence="18 19" key="4">
    <citation type="journal article" date="2011" name="BMC Genomics">
        <title>RNA-Seq improves annotation of protein-coding genes in the cucumber genome.</title>
        <authorList>
            <person name="Li Z."/>
            <person name="Zhang Z."/>
            <person name="Yan P."/>
            <person name="Huang S."/>
            <person name="Fei Z."/>
            <person name="Lin K."/>
        </authorList>
    </citation>
    <scope>NUCLEOTIDE SEQUENCE [LARGE SCALE GENOMIC DNA]</scope>
    <source>
        <strain evidence="19">cv. 9930</strain>
    </source>
</reference>
<name>A0A0A0KCS6_CUCSA</name>
<dbReference type="GO" id="GO:0005524">
    <property type="term" value="F:ATP binding"/>
    <property type="evidence" value="ECO:0007669"/>
    <property type="project" value="UniProtKB-UniRule"/>
</dbReference>
<comment type="subcellular location">
    <subcellularLocation>
        <location evidence="1">Membrane</location>
        <topology evidence="1">Single-pass membrane protein</topology>
    </subcellularLocation>
</comment>
<feature type="domain" description="Protein kinase" evidence="17">
    <location>
        <begin position="467"/>
        <end position="739"/>
    </location>
</feature>
<dbReference type="SUPFAM" id="SSF56112">
    <property type="entry name" value="Protein kinase-like (PK-like)"/>
    <property type="match status" value="1"/>
</dbReference>
<evidence type="ECO:0000256" key="7">
    <source>
        <dbReference type="ARBA" id="ARBA00022729"/>
    </source>
</evidence>
<dbReference type="InterPro" id="IPR025875">
    <property type="entry name" value="Leu-rich_rpt_4"/>
</dbReference>
<evidence type="ECO:0000259" key="17">
    <source>
        <dbReference type="PROSITE" id="PS50011"/>
    </source>
</evidence>
<accession>A0A0A0KCS6</accession>
<dbReference type="Pfam" id="PF07714">
    <property type="entry name" value="PK_Tyr_Ser-Thr"/>
    <property type="match status" value="1"/>
</dbReference>
<reference evidence="18 19" key="1">
    <citation type="journal article" date="2009" name="Nat. Genet.">
        <title>The genome of the cucumber, Cucumis sativus L.</title>
        <authorList>
            <person name="Huang S."/>
            <person name="Li R."/>
            <person name="Zhang Z."/>
            <person name="Li L."/>
            <person name="Gu X."/>
            <person name="Fan W."/>
            <person name="Lucas W.J."/>
            <person name="Wang X."/>
            <person name="Xie B."/>
            <person name="Ni P."/>
            <person name="Ren Y."/>
            <person name="Zhu H."/>
            <person name="Li J."/>
            <person name="Lin K."/>
            <person name="Jin W."/>
            <person name="Fei Z."/>
            <person name="Li G."/>
            <person name="Staub J."/>
            <person name="Kilian A."/>
            <person name="van der Vossen E.A."/>
            <person name="Wu Y."/>
            <person name="Guo J."/>
            <person name="He J."/>
            <person name="Jia Z."/>
            <person name="Ren Y."/>
            <person name="Tian G."/>
            <person name="Lu Y."/>
            <person name="Ruan J."/>
            <person name="Qian W."/>
            <person name="Wang M."/>
            <person name="Huang Q."/>
            <person name="Li B."/>
            <person name="Xuan Z."/>
            <person name="Cao J."/>
            <person name="Asan"/>
            <person name="Wu Z."/>
            <person name="Zhang J."/>
            <person name="Cai Q."/>
            <person name="Bai Y."/>
            <person name="Zhao B."/>
            <person name="Han Y."/>
            <person name="Li Y."/>
            <person name="Li X."/>
            <person name="Wang S."/>
            <person name="Shi Q."/>
            <person name="Liu S."/>
            <person name="Cho W.K."/>
            <person name="Kim J.Y."/>
            <person name="Xu Y."/>
            <person name="Heller-Uszynska K."/>
            <person name="Miao H."/>
            <person name="Cheng Z."/>
            <person name="Zhang S."/>
            <person name="Wu J."/>
            <person name="Yang Y."/>
            <person name="Kang H."/>
            <person name="Li M."/>
            <person name="Liang H."/>
            <person name="Ren X."/>
            <person name="Shi Z."/>
            <person name="Wen M."/>
            <person name="Jian M."/>
            <person name="Yang H."/>
            <person name="Zhang G."/>
            <person name="Yang Z."/>
            <person name="Chen R."/>
            <person name="Liu S."/>
            <person name="Li J."/>
            <person name="Ma L."/>
            <person name="Liu H."/>
            <person name="Zhou Y."/>
            <person name="Zhao J."/>
            <person name="Fang X."/>
            <person name="Li G."/>
            <person name="Fang L."/>
            <person name="Li Y."/>
            <person name="Liu D."/>
            <person name="Zheng H."/>
            <person name="Zhang Y."/>
            <person name="Qin N."/>
            <person name="Li Z."/>
            <person name="Yang G."/>
            <person name="Yang S."/>
            <person name="Bolund L."/>
            <person name="Kristiansen K."/>
            <person name="Zheng H."/>
            <person name="Li S."/>
            <person name="Zhang X."/>
            <person name="Yang H."/>
            <person name="Wang J."/>
            <person name="Sun R."/>
            <person name="Zhang B."/>
            <person name="Jiang S."/>
            <person name="Wang J."/>
            <person name="Du Y."/>
            <person name="Li S."/>
        </authorList>
    </citation>
    <scope>NUCLEOTIDE SEQUENCE [LARGE SCALE GENOMIC DNA]</scope>
    <source>
        <strain evidence="19">cv. 9930</strain>
    </source>
</reference>
<dbReference type="Pfam" id="PF12799">
    <property type="entry name" value="LRR_4"/>
    <property type="match status" value="1"/>
</dbReference>
<keyword evidence="3" id="KW-0597">Phosphoprotein</keyword>
<evidence type="ECO:0000256" key="6">
    <source>
        <dbReference type="ARBA" id="ARBA00022692"/>
    </source>
</evidence>
<dbReference type="FunFam" id="3.30.200.20:FF:000394">
    <property type="entry name" value="Leucine-rich repeat receptor-like protein kinase"/>
    <property type="match status" value="1"/>
</dbReference>
<feature type="transmembrane region" description="Helical" evidence="16">
    <location>
        <begin position="411"/>
        <end position="436"/>
    </location>
</feature>
<evidence type="ECO:0000256" key="15">
    <source>
        <dbReference type="PROSITE-ProRule" id="PRU10141"/>
    </source>
</evidence>
<dbReference type="GO" id="GO:0004674">
    <property type="term" value="F:protein serine/threonine kinase activity"/>
    <property type="evidence" value="ECO:0007669"/>
    <property type="project" value="UniProtKB-KW"/>
</dbReference>
<dbReference type="PROSITE" id="PS00108">
    <property type="entry name" value="PROTEIN_KINASE_ST"/>
    <property type="match status" value="1"/>
</dbReference>
<evidence type="ECO:0000256" key="2">
    <source>
        <dbReference type="ARBA" id="ARBA00022527"/>
    </source>
</evidence>
<evidence type="ECO:0000256" key="13">
    <source>
        <dbReference type="ARBA" id="ARBA00023136"/>
    </source>
</evidence>
<evidence type="ECO:0000256" key="3">
    <source>
        <dbReference type="ARBA" id="ARBA00022553"/>
    </source>
</evidence>
<dbReference type="InterPro" id="IPR032675">
    <property type="entry name" value="LRR_dom_sf"/>
</dbReference>
<proteinExistence type="predicted"/>
<evidence type="ECO:0000256" key="5">
    <source>
        <dbReference type="ARBA" id="ARBA00022679"/>
    </source>
</evidence>
<evidence type="ECO:0000256" key="9">
    <source>
        <dbReference type="ARBA" id="ARBA00022741"/>
    </source>
</evidence>
<evidence type="ECO:0000256" key="8">
    <source>
        <dbReference type="ARBA" id="ARBA00022737"/>
    </source>
</evidence>
<reference evidence="18 19" key="2">
    <citation type="journal article" date="2009" name="PLoS ONE">
        <title>An integrated genetic and cytogenetic map of the cucumber genome.</title>
        <authorList>
            <person name="Ren Y."/>
            <person name="Zhang Z."/>
            <person name="Liu J."/>
            <person name="Staub J.E."/>
            <person name="Han Y."/>
            <person name="Cheng Z."/>
            <person name="Li X."/>
            <person name="Lu J."/>
            <person name="Miao H."/>
            <person name="Kang H."/>
            <person name="Xie B."/>
            <person name="Gu X."/>
            <person name="Wang X."/>
            <person name="Du Y."/>
            <person name="Jin W."/>
            <person name="Huang S."/>
        </authorList>
    </citation>
    <scope>NUCLEOTIDE SEQUENCE [LARGE SCALE GENOMIC DNA]</scope>
    <source>
        <strain evidence="19">cv. 9930</strain>
    </source>
</reference>
<evidence type="ECO:0000256" key="16">
    <source>
        <dbReference type="SAM" id="Phobius"/>
    </source>
</evidence>
<dbReference type="EMBL" id="CM002928">
    <property type="protein sequence ID" value="KGN45566.1"/>
    <property type="molecule type" value="Genomic_DNA"/>
</dbReference>
<evidence type="ECO:0000256" key="14">
    <source>
        <dbReference type="ARBA" id="ARBA00023170"/>
    </source>
</evidence>
<organism evidence="18 19">
    <name type="scientific">Cucumis sativus</name>
    <name type="common">Cucumber</name>
    <dbReference type="NCBI Taxonomy" id="3659"/>
    <lineage>
        <taxon>Eukaryota</taxon>
        <taxon>Viridiplantae</taxon>
        <taxon>Streptophyta</taxon>
        <taxon>Embryophyta</taxon>
        <taxon>Tracheophyta</taxon>
        <taxon>Spermatophyta</taxon>
        <taxon>Magnoliopsida</taxon>
        <taxon>eudicotyledons</taxon>
        <taxon>Gunneridae</taxon>
        <taxon>Pentapetalae</taxon>
        <taxon>rosids</taxon>
        <taxon>fabids</taxon>
        <taxon>Cucurbitales</taxon>
        <taxon>Cucurbitaceae</taxon>
        <taxon>Benincaseae</taxon>
        <taxon>Cucumis</taxon>
    </lineage>
</organism>
<dbReference type="InterPro" id="IPR011009">
    <property type="entry name" value="Kinase-like_dom_sf"/>
</dbReference>
<keyword evidence="19" id="KW-1185">Reference proteome</keyword>
<dbReference type="FunFam" id="1.10.510.10:FF:000146">
    <property type="entry name" value="LRR receptor-like serine/threonine-protein kinase IOS1"/>
    <property type="match status" value="1"/>
</dbReference>
<evidence type="ECO:0000256" key="11">
    <source>
        <dbReference type="ARBA" id="ARBA00022840"/>
    </source>
</evidence>
<dbReference type="Gene3D" id="3.80.10.10">
    <property type="entry name" value="Ribonuclease Inhibitor"/>
    <property type="match status" value="1"/>
</dbReference>
<dbReference type="Gene3D" id="1.10.510.10">
    <property type="entry name" value="Transferase(Phosphotransferase) domain 1"/>
    <property type="match status" value="1"/>
</dbReference>
<evidence type="ECO:0000313" key="18">
    <source>
        <dbReference type="EMBL" id="KGN45566.1"/>
    </source>
</evidence>
<dbReference type="FunFam" id="3.80.10.10:FF:000129">
    <property type="entry name" value="Leucine-rich repeat receptor-like kinase"/>
    <property type="match status" value="1"/>
</dbReference>
<keyword evidence="6 16" id="KW-0812">Transmembrane</keyword>
<dbReference type="Proteomes" id="UP000029981">
    <property type="component" value="Chromosome 7"/>
</dbReference>
<dbReference type="PROSITE" id="PS50011">
    <property type="entry name" value="PROTEIN_KINASE_DOM"/>
    <property type="match status" value="1"/>
</dbReference>
<keyword evidence="7" id="KW-0732">Signal</keyword>
<evidence type="ECO:0000313" key="19">
    <source>
        <dbReference type="Proteomes" id="UP000029981"/>
    </source>
</evidence>
<reference evidence="18 19" key="3">
    <citation type="journal article" date="2010" name="BMC Genomics">
        <title>Transcriptome sequencing and comparative analysis of cucumber flowers with different sex types.</title>
        <authorList>
            <person name="Guo S."/>
            <person name="Zheng Y."/>
            <person name="Joung J.G."/>
            <person name="Liu S."/>
            <person name="Zhang Z."/>
            <person name="Crasta O.R."/>
            <person name="Sobral B.W."/>
            <person name="Xu Y."/>
            <person name="Huang S."/>
            <person name="Fei Z."/>
        </authorList>
    </citation>
    <scope>NUCLEOTIDE SEQUENCE [LARGE SCALE GENOMIC DNA]</scope>
    <source>
        <strain evidence="19">cv. 9930</strain>
    </source>
</reference>
<dbReference type="Gramene" id="KGN45566">
    <property type="protein sequence ID" value="KGN45566"/>
    <property type="gene ID" value="Csa_7G452210"/>
</dbReference>
<protein>
    <recommendedName>
        <fullName evidence="17">Protein kinase domain-containing protein</fullName>
    </recommendedName>
</protein>
<dbReference type="SMR" id="A0A0A0KCS6"/>
<dbReference type="PANTHER" id="PTHR45631">
    <property type="entry name" value="OS07G0107800 PROTEIN-RELATED"/>
    <property type="match status" value="1"/>
</dbReference>